<dbReference type="EC" id="3.1.11.2" evidence="2"/>
<organism evidence="2">
    <name type="scientific">uncultured Blastococcus sp</name>
    <dbReference type="NCBI Taxonomy" id="217144"/>
    <lineage>
        <taxon>Bacteria</taxon>
        <taxon>Bacillati</taxon>
        <taxon>Actinomycetota</taxon>
        <taxon>Actinomycetes</taxon>
        <taxon>Geodermatophilales</taxon>
        <taxon>Geodermatophilaceae</taxon>
        <taxon>Blastococcus</taxon>
        <taxon>environmental samples</taxon>
    </lineage>
</organism>
<feature type="non-terminal residue" evidence="2">
    <location>
        <position position="267"/>
    </location>
</feature>
<feature type="region of interest" description="Disordered" evidence="1">
    <location>
        <begin position="1"/>
        <end position="203"/>
    </location>
</feature>
<evidence type="ECO:0000313" key="2">
    <source>
        <dbReference type="EMBL" id="CAA9280908.1"/>
    </source>
</evidence>
<evidence type="ECO:0000256" key="1">
    <source>
        <dbReference type="SAM" id="MobiDB-lite"/>
    </source>
</evidence>
<feature type="region of interest" description="Disordered" evidence="1">
    <location>
        <begin position="221"/>
        <end position="267"/>
    </location>
</feature>
<accession>A0A6J4JJZ9</accession>
<proteinExistence type="predicted"/>
<feature type="compositionally biased region" description="Basic and acidic residues" evidence="1">
    <location>
        <begin position="89"/>
        <end position="101"/>
    </location>
</feature>
<feature type="compositionally biased region" description="Low complexity" evidence="1">
    <location>
        <begin position="170"/>
        <end position="180"/>
    </location>
</feature>
<reference evidence="2" key="1">
    <citation type="submission" date="2020-02" db="EMBL/GenBank/DDBJ databases">
        <authorList>
            <person name="Meier V. D."/>
        </authorList>
    </citation>
    <scope>NUCLEOTIDE SEQUENCE</scope>
    <source>
        <strain evidence="2">AVDCRST_MAG57</strain>
    </source>
</reference>
<feature type="compositionally biased region" description="Basic and acidic residues" evidence="1">
    <location>
        <begin position="1"/>
        <end position="10"/>
    </location>
</feature>
<dbReference type="AlphaFoldDB" id="A0A6J4JJZ9"/>
<feature type="non-terminal residue" evidence="2">
    <location>
        <position position="1"/>
    </location>
</feature>
<feature type="compositionally biased region" description="Basic residues" evidence="1">
    <location>
        <begin position="255"/>
        <end position="267"/>
    </location>
</feature>
<name>A0A6J4JJZ9_9ACTN</name>
<keyword evidence="2" id="KW-0378">Hydrolase</keyword>
<dbReference type="GO" id="GO:0008311">
    <property type="term" value="F:double-stranded DNA 3'-5' DNA exonuclease activity"/>
    <property type="evidence" value="ECO:0007669"/>
    <property type="project" value="UniProtKB-EC"/>
</dbReference>
<feature type="compositionally biased region" description="Basic residues" evidence="1">
    <location>
        <begin position="145"/>
        <end position="154"/>
    </location>
</feature>
<dbReference type="EMBL" id="CADCTI010000308">
    <property type="protein sequence ID" value="CAA9280908.1"/>
    <property type="molecule type" value="Genomic_DNA"/>
</dbReference>
<sequence>AAGDLERELHPLPGRSGGCLARPQRRRRRGAAGDQVPGRPVPRDDVQRARLRGGARRPLAVERRRDPVQGRDRGRGGRLRRHAVLVVEGGDRPGPRGEGARRHLRRRAGLEPLRAQRPHAGRPAPAVQAGLARRPAEDRPGLARRGPHHACRAGRRLEHRAGGRRRLGHGRLLPLHPRLATRTGRFPRDRGHRVRRRRPPVHAGARRLHVLGLHAAALPAPRGHADRLRARLPRARRPGDERADRPRGTQGQGRQRPRAGGRRPRGL</sequence>
<feature type="compositionally biased region" description="Basic and acidic residues" evidence="1">
    <location>
        <begin position="59"/>
        <end position="75"/>
    </location>
</feature>
<feature type="compositionally biased region" description="Basic and acidic residues" evidence="1">
    <location>
        <begin position="237"/>
        <end position="247"/>
    </location>
</feature>
<gene>
    <name evidence="2" type="ORF">AVDCRST_MAG57-3815</name>
</gene>
<protein>
    <submittedName>
        <fullName evidence="2">Exodeoxyribonuclease III</fullName>
        <ecNumber evidence="2">3.1.11.2</ecNumber>
    </submittedName>
</protein>
<feature type="compositionally biased region" description="Basic residues" evidence="1">
    <location>
        <begin position="190"/>
        <end position="203"/>
    </location>
</feature>